<dbReference type="VEuPathDB" id="FungiDB:BD410DRAFT_794158"/>
<dbReference type="InterPro" id="IPR011333">
    <property type="entry name" value="SKP1/BTB/POZ_sf"/>
</dbReference>
<dbReference type="SMART" id="SM00225">
    <property type="entry name" value="BTB"/>
    <property type="match status" value="1"/>
</dbReference>
<keyword evidence="3" id="KW-1185">Reference proteome</keyword>
<dbReference type="Gene3D" id="3.30.710.10">
    <property type="entry name" value="Potassium Channel Kv1.1, Chain A"/>
    <property type="match status" value="1"/>
</dbReference>
<evidence type="ECO:0000313" key="2">
    <source>
        <dbReference type="EMBL" id="TDL17683.1"/>
    </source>
</evidence>
<dbReference type="AlphaFoldDB" id="A0A4Y7PQH4"/>
<organism evidence="2 3">
    <name type="scientific">Rickenella mellea</name>
    <dbReference type="NCBI Taxonomy" id="50990"/>
    <lineage>
        <taxon>Eukaryota</taxon>
        <taxon>Fungi</taxon>
        <taxon>Dikarya</taxon>
        <taxon>Basidiomycota</taxon>
        <taxon>Agaricomycotina</taxon>
        <taxon>Agaricomycetes</taxon>
        <taxon>Hymenochaetales</taxon>
        <taxon>Rickenellaceae</taxon>
        <taxon>Rickenella</taxon>
    </lineage>
</organism>
<sequence length="320" mass="37070">MASSDSNSNERHASLYFPDGDIVLFARLKAADSGHTIFRVHRFMLSHHSVVFKDMFSLPPETTVETYDNAPLVHMRDAAEDLESLLSVLYNPAELLLKRHDSETPTKCRGLLELSIKYQIDPIRECIVAQIEDDWPMTLAQWDSMNSYVDLLIDQRDGGEDHFLEPAAAIQVAKACNIPRILPAAYYHLSRFYPSEEHFEDRGIFRLAKWELLVADDLMRLMKARDHLEGTMRWQPWRIPSPNCASSTICSKRATELWTEIRYQSQASRDPLDVLRDFLKENLNRSPFNEICDECSDLIEVRSKKLRETIWNDLGDTFYL</sequence>
<dbReference type="OrthoDB" id="2799068at2759"/>
<evidence type="ECO:0000259" key="1">
    <source>
        <dbReference type="PROSITE" id="PS50097"/>
    </source>
</evidence>
<dbReference type="STRING" id="50990.A0A4Y7PQH4"/>
<dbReference type="EMBL" id="ML170218">
    <property type="protein sequence ID" value="TDL17683.1"/>
    <property type="molecule type" value="Genomic_DNA"/>
</dbReference>
<dbReference type="SUPFAM" id="SSF54695">
    <property type="entry name" value="POZ domain"/>
    <property type="match status" value="1"/>
</dbReference>
<dbReference type="PROSITE" id="PS50097">
    <property type="entry name" value="BTB"/>
    <property type="match status" value="1"/>
</dbReference>
<dbReference type="InterPro" id="IPR000210">
    <property type="entry name" value="BTB/POZ_dom"/>
</dbReference>
<feature type="domain" description="BTB" evidence="1">
    <location>
        <begin position="20"/>
        <end position="91"/>
    </location>
</feature>
<name>A0A4Y7PQH4_9AGAM</name>
<reference evidence="2 3" key="1">
    <citation type="submission" date="2018-06" db="EMBL/GenBank/DDBJ databases">
        <title>A transcriptomic atlas of mushroom development highlights an independent origin of complex multicellularity.</title>
        <authorList>
            <consortium name="DOE Joint Genome Institute"/>
            <person name="Krizsan K."/>
            <person name="Almasi E."/>
            <person name="Merenyi Z."/>
            <person name="Sahu N."/>
            <person name="Viragh M."/>
            <person name="Koszo T."/>
            <person name="Mondo S."/>
            <person name="Kiss B."/>
            <person name="Balint B."/>
            <person name="Kues U."/>
            <person name="Barry K."/>
            <person name="Hegedus J.C."/>
            <person name="Henrissat B."/>
            <person name="Johnson J."/>
            <person name="Lipzen A."/>
            <person name="Ohm R."/>
            <person name="Nagy I."/>
            <person name="Pangilinan J."/>
            <person name="Yan J."/>
            <person name="Xiong Y."/>
            <person name="Grigoriev I.V."/>
            <person name="Hibbett D.S."/>
            <person name="Nagy L.G."/>
        </authorList>
    </citation>
    <scope>NUCLEOTIDE SEQUENCE [LARGE SCALE GENOMIC DNA]</scope>
    <source>
        <strain evidence="2 3">SZMC22713</strain>
    </source>
</reference>
<evidence type="ECO:0000313" key="3">
    <source>
        <dbReference type="Proteomes" id="UP000294933"/>
    </source>
</evidence>
<proteinExistence type="predicted"/>
<gene>
    <name evidence="2" type="ORF">BD410DRAFT_794158</name>
</gene>
<protein>
    <recommendedName>
        <fullName evidence="1">BTB domain-containing protein</fullName>
    </recommendedName>
</protein>
<accession>A0A4Y7PQH4</accession>
<dbReference type="Pfam" id="PF00651">
    <property type="entry name" value="BTB"/>
    <property type="match status" value="1"/>
</dbReference>
<dbReference type="Proteomes" id="UP000294933">
    <property type="component" value="Unassembled WGS sequence"/>
</dbReference>